<feature type="transmembrane region" description="Helical" evidence="1">
    <location>
        <begin position="29"/>
        <end position="48"/>
    </location>
</feature>
<dbReference type="SUPFAM" id="SSF56436">
    <property type="entry name" value="C-type lectin-like"/>
    <property type="match status" value="1"/>
</dbReference>
<dbReference type="InterPro" id="IPR042095">
    <property type="entry name" value="SUMF_sf"/>
</dbReference>
<evidence type="ECO:0000259" key="2">
    <source>
        <dbReference type="Pfam" id="PF03781"/>
    </source>
</evidence>
<keyword evidence="1" id="KW-1133">Transmembrane helix</keyword>
<dbReference type="Gene3D" id="3.90.1580.10">
    <property type="entry name" value="paralog of FGE (formylglycine-generating enzyme)"/>
    <property type="match status" value="1"/>
</dbReference>
<sequence length="517" mass="55104">MKDADKITEQEIAQAKVTLKPVLGVRPRVYVPVLYSIAILVVLFFLLVNPGLSHPGARLQFSGHPDAAAVYIDGAYAGNTQDGAHAKPGPHQIEIRKQGFSSKVLQTTVPNRIFATLIFPPAVHLGYALEPQSQEAIMLPAFKDFASWALSGKPSAIYQLPMTLSEASRDLASIQNIDRAALSDALLAAGISLSMNAASLRDTVYASTAIAAPAGSPLGVLCTARNLAGMLASSKNSAAMVMETIPDKASDAIRNAAAALKQETAALRINPLQANGLRSVGPHSFIMFKGGLLDLVSSTPEGSKTLFQSTLPEFGLASTEVTQREFARFLAENPDWKPENKAVLIEKGLADSSYLKDFDLAAADNRPITGVSWYAANAYCQWLNRQAPAGYEVVLPTEAMWEAAAAVSSRSISSLGIFKNHASTGPLPVGSAGTDSLSFSDLFGNVWEWTSDGFRPYAWIQKDSSAFDELIGAISQKTVKGGSWANSPDQISIDSRGPVPAAHGSEFLGFRPALRKK</sequence>
<evidence type="ECO:0000313" key="3">
    <source>
        <dbReference type="EMBL" id="SLM09825.1"/>
    </source>
</evidence>
<dbReference type="InterPro" id="IPR005532">
    <property type="entry name" value="SUMF_dom"/>
</dbReference>
<reference evidence="3" key="1">
    <citation type="submission" date="2017-02" db="EMBL/GenBank/DDBJ databases">
        <authorList>
            <person name="Regsiter A."/>
            <person name="William W."/>
        </authorList>
    </citation>
    <scope>NUCLEOTIDE SEQUENCE</scope>
    <source>
        <strain evidence="3">Bib</strain>
    </source>
</reference>
<dbReference type="PANTHER" id="PTHR23150">
    <property type="entry name" value="SULFATASE MODIFYING FACTOR 1, 2"/>
    <property type="match status" value="1"/>
</dbReference>
<feature type="domain" description="Sulfatase-modifying factor enzyme-like" evidence="2">
    <location>
        <begin position="308"/>
        <end position="511"/>
    </location>
</feature>
<keyword evidence="1" id="KW-0472">Membrane</keyword>
<gene>
    <name evidence="3" type="ORF">SPIROBIBN47_100055</name>
</gene>
<protein>
    <submittedName>
        <fullName evidence="3">Putative PEGA domain protein</fullName>
    </submittedName>
</protein>
<dbReference type="PANTHER" id="PTHR23150:SF19">
    <property type="entry name" value="FORMYLGLYCINE-GENERATING ENZYME"/>
    <property type="match status" value="1"/>
</dbReference>
<dbReference type="AlphaFoldDB" id="A0A3P3XF31"/>
<dbReference type="InterPro" id="IPR051043">
    <property type="entry name" value="Sulfatase_Mod_Factor_Kinase"/>
</dbReference>
<accession>A0A3P3XF31</accession>
<dbReference type="EMBL" id="FWDM01000002">
    <property type="protein sequence ID" value="SLM09825.1"/>
    <property type="molecule type" value="Genomic_DNA"/>
</dbReference>
<organism evidence="3">
    <name type="scientific">uncultured spirochete</name>
    <dbReference type="NCBI Taxonomy" id="156406"/>
    <lineage>
        <taxon>Bacteria</taxon>
        <taxon>Pseudomonadati</taxon>
        <taxon>Spirochaetota</taxon>
        <taxon>Spirochaetia</taxon>
        <taxon>Spirochaetales</taxon>
        <taxon>environmental samples</taxon>
    </lineage>
</organism>
<keyword evidence="1" id="KW-0812">Transmembrane</keyword>
<dbReference type="GO" id="GO:0120147">
    <property type="term" value="F:formylglycine-generating oxidase activity"/>
    <property type="evidence" value="ECO:0007669"/>
    <property type="project" value="TreeGrafter"/>
</dbReference>
<dbReference type="InterPro" id="IPR016187">
    <property type="entry name" value="CTDL_fold"/>
</dbReference>
<name>A0A3P3XF31_9SPIR</name>
<evidence type="ECO:0000256" key="1">
    <source>
        <dbReference type="SAM" id="Phobius"/>
    </source>
</evidence>
<dbReference type="Pfam" id="PF03781">
    <property type="entry name" value="FGE-sulfatase"/>
    <property type="match status" value="1"/>
</dbReference>
<proteinExistence type="predicted"/>